<dbReference type="InterPro" id="IPR036910">
    <property type="entry name" value="HMG_box_dom_sf"/>
</dbReference>
<comment type="caution">
    <text evidence="8">The sequence shown here is derived from an EMBL/GenBank/DDBJ whole genome shotgun (WGS) entry which is preliminary data.</text>
</comment>
<reference evidence="8 9" key="1">
    <citation type="submission" date="2024-01" db="EMBL/GenBank/DDBJ databases">
        <title>The genomes of 5 underutilized Papilionoideae crops provide insights into root nodulation and disease resistance.</title>
        <authorList>
            <person name="Yuan L."/>
        </authorList>
    </citation>
    <scope>NUCLEOTIDE SEQUENCE [LARGE SCALE GENOMIC DNA]</scope>
    <source>
        <strain evidence="8">LY-2023</strain>
        <tissue evidence="8">Leaf</tissue>
    </source>
</reference>
<dbReference type="InterPro" id="IPR031061">
    <property type="entry name" value="HMGB_plant"/>
</dbReference>
<dbReference type="GO" id="GO:0006325">
    <property type="term" value="P:chromatin organization"/>
    <property type="evidence" value="ECO:0007669"/>
    <property type="project" value="UniProtKB-ARBA"/>
</dbReference>
<evidence type="ECO:0000256" key="1">
    <source>
        <dbReference type="ARBA" id="ARBA00004123"/>
    </source>
</evidence>
<feature type="region of interest" description="Disordered" evidence="6">
    <location>
        <begin position="1"/>
        <end position="34"/>
    </location>
</feature>
<dbReference type="PROSITE" id="PS50118">
    <property type="entry name" value="HMG_BOX_2"/>
    <property type="match status" value="1"/>
</dbReference>
<dbReference type="GO" id="GO:0030527">
    <property type="term" value="F:structural constituent of chromatin"/>
    <property type="evidence" value="ECO:0007669"/>
    <property type="project" value="UniProtKB-ARBA"/>
</dbReference>
<dbReference type="Gene3D" id="1.10.30.10">
    <property type="entry name" value="High mobility group box domain"/>
    <property type="match status" value="1"/>
</dbReference>
<sequence>MQGLKTIPNPDSKDVKRVGKKASEKWRSMTDEKKKPYLDKVAELKVEYEKAIESYKAVAEDEEQEGSDKETPAKEDEELTDEE</sequence>
<dbReference type="SUPFAM" id="SSF47095">
    <property type="entry name" value="HMG-box"/>
    <property type="match status" value="1"/>
</dbReference>
<dbReference type="GO" id="GO:0003677">
    <property type="term" value="F:DNA binding"/>
    <property type="evidence" value="ECO:0007669"/>
    <property type="project" value="UniProtKB-UniRule"/>
</dbReference>
<name>A0AAN9KHZ3_CLITE</name>
<accession>A0AAN9KHZ3</accession>
<dbReference type="Pfam" id="PF00505">
    <property type="entry name" value="HMG_box"/>
    <property type="match status" value="1"/>
</dbReference>
<dbReference type="Proteomes" id="UP001359559">
    <property type="component" value="Unassembled WGS sequence"/>
</dbReference>
<evidence type="ECO:0000256" key="2">
    <source>
        <dbReference type="ARBA" id="ARBA00008774"/>
    </source>
</evidence>
<protein>
    <recommendedName>
        <fullName evidence="7">HMG box domain-containing protein</fullName>
    </recommendedName>
</protein>
<proteinExistence type="inferred from homology"/>
<feature type="domain" description="HMG box" evidence="7">
    <location>
        <begin position="1"/>
        <end position="56"/>
    </location>
</feature>
<evidence type="ECO:0000256" key="3">
    <source>
        <dbReference type="ARBA" id="ARBA00023125"/>
    </source>
</evidence>
<evidence type="ECO:0000256" key="4">
    <source>
        <dbReference type="ARBA" id="ARBA00023242"/>
    </source>
</evidence>
<dbReference type="PANTHER" id="PTHR46261:SF18">
    <property type="entry name" value="DNA-BINDING PROTEIN MNB1B"/>
    <property type="match status" value="1"/>
</dbReference>
<evidence type="ECO:0000256" key="5">
    <source>
        <dbReference type="PROSITE-ProRule" id="PRU00267"/>
    </source>
</evidence>
<dbReference type="GO" id="GO:0005634">
    <property type="term" value="C:nucleus"/>
    <property type="evidence" value="ECO:0007669"/>
    <property type="project" value="UniProtKB-SubCell"/>
</dbReference>
<feature type="region of interest" description="Disordered" evidence="6">
    <location>
        <begin position="56"/>
        <end position="83"/>
    </location>
</feature>
<feature type="DNA-binding region" description="HMG box" evidence="5">
    <location>
        <begin position="1"/>
        <end position="56"/>
    </location>
</feature>
<evidence type="ECO:0000313" key="8">
    <source>
        <dbReference type="EMBL" id="KAK7317474.1"/>
    </source>
</evidence>
<evidence type="ECO:0000256" key="6">
    <source>
        <dbReference type="SAM" id="MobiDB-lite"/>
    </source>
</evidence>
<keyword evidence="4 5" id="KW-0539">Nucleus</keyword>
<dbReference type="InterPro" id="IPR009071">
    <property type="entry name" value="HMG_box_dom"/>
</dbReference>
<dbReference type="PANTHER" id="PTHR46261">
    <property type="entry name" value="HIGH MOBILITY GROUP B PROTEIN 4-RELATED"/>
    <property type="match status" value="1"/>
</dbReference>
<evidence type="ECO:0000259" key="7">
    <source>
        <dbReference type="PROSITE" id="PS50118"/>
    </source>
</evidence>
<evidence type="ECO:0000313" key="9">
    <source>
        <dbReference type="Proteomes" id="UP001359559"/>
    </source>
</evidence>
<dbReference type="EMBL" id="JAYKXN010000001">
    <property type="protein sequence ID" value="KAK7317474.1"/>
    <property type="molecule type" value="Genomic_DNA"/>
</dbReference>
<dbReference type="GO" id="GO:0003682">
    <property type="term" value="F:chromatin binding"/>
    <property type="evidence" value="ECO:0007669"/>
    <property type="project" value="UniProtKB-ARBA"/>
</dbReference>
<dbReference type="PRINTS" id="PR00886">
    <property type="entry name" value="HIGHMOBLTY12"/>
</dbReference>
<keyword evidence="3 5" id="KW-0238">DNA-binding</keyword>
<organism evidence="8 9">
    <name type="scientific">Clitoria ternatea</name>
    <name type="common">Butterfly pea</name>
    <dbReference type="NCBI Taxonomy" id="43366"/>
    <lineage>
        <taxon>Eukaryota</taxon>
        <taxon>Viridiplantae</taxon>
        <taxon>Streptophyta</taxon>
        <taxon>Embryophyta</taxon>
        <taxon>Tracheophyta</taxon>
        <taxon>Spermatophyta</taxon>
        <taxon>Magnoliopsida</taxon>
        <taxon>eudicotyledons</taxon>
        <taxon>Gunneridae</taxon>
        <taxon>Pentapetalae</taxon>
        <taxon>rosids</taxon>
        <taxon>fabids</taxon>
        <taxon>Fabales</taxon>
        <taxon>Fabaceae</taxon>
        <taxon>Papilionoideae</taxon>
        <taxon>50 kb inversion clade</taxon>
        <taxon>NPAAA clade</taxon>
        <taxon>indigoferoid/millettioid clade</taxon>
        <taxon>Phaseoleae</taxon>
        <taxon>Clitoria</taxon>
    </lineage>
</organism>
<keyword evidence="9" id="KW-1185">Reference proteome</keyword>
<dbReference type="AlphaFoldDB" id="A0AAN9KHZ3"/>
<comment type="subcellular location">
    <subcellularLocation>
        <location evidence="1">Nucleus</location>
    </subcellularLocation>
</comment>
<dbReference type="GO" id="GO:0000785">
    <property type="term" value="C:chromatin"/>
    <property type="evidence" value="ECO:0007669"/>
    <property type="project" value="UniProtKB-ARBA"/>
</dbReference>
<comment type="similarity">
    <text evidence="2">Belongs to the HMGB family.</text>
</comment>
<gene>
    <name evidence="8" type="ORF">RJT34_01740</name>
</gene>
<feature type="compositionally biased region" description="Basic and acidic residues" evidence="6">
    <location>
        <begin position="11"/>
        <end position="34"/>
    </location>
</feature>